<dbReference type="AlphaFoldDB" id="A0A9Q9V6U6"/>
<dbReference type="InterPro" id="IPR006052">
    <property type="entry name" value="TNF_dom"/>
</dbReference>
<dbReference type="GO" id="GO:0006955">
    <property type="term" value="P:immune response"/>
    <property type="evidence" value="ECO:0007669"/>
    <property type="project" value="InterPro"/>
</dbReference>
<dbReference type="OrthoDB" id="8940744at2759"/>
<dbReference type="PROSITE" id="PS51257">
    <property type="entry name" value="PROKAR_LIPOPROTEIN"/>
    <property type="match status" value="1"/>
</dbReference>
<dbReference type="Gene3D" id="2.60.120.40">
    <property type="match status" value="1"/>
</dbReference>
<gene>
    <name evidence="4" type="primary">LOC109073544</name>
</gene>
<organism evidence="4">
    <name type="scientific">Cyprinus carpio</name>
    <name type="common">Common carp</name>
    <dbReference type="NCBI Taxonomy" id="7962"/>
    <lineage>
        <taxon>Eukaryota</taxon>
        <taxon>Metazoa</taxon>
        <taxon>Chordata</taxon>
        <taxon>Craniata</taxon>
        <taxon>Vertebrata</taxon>
        <taxon>Euteleostomi</taxon>
        <taxon>Actinopterygii</taxon>
        <taxon>Neopterygii</taxon>
        <taxon>Teleostei</taxon>
        <taxon>Ostariophysi</taxon>
        <taxon>Cypriniformes</taxon>
        <taxon>Cyprinidae</taxon>
        <taxon>Cyprininae</taxon>
        <taxon>Cyprinus</taxon>
    </lineage>
</organism>
<keyword evidence="2" id="KW-0812">Transmembrane</keyword>
<proteinExistence type="inferred from homology"/>
<dbReference type="GO" id="GO:0016020">
    <property type="term" value="C:membrane"/>
    <property type="evidence" value="ECO:0007669"/>
    <property type="project" value="InterPro"/>
</dbReference>
<dbReference type="KEGG" id="ccar:109073544"/>
<feature type="domain" description="THD" evidence="3">
    <location>
        <begin position="89"/>
        <end position="200"/>
    </location>
</feature>
<comment type="similarity">
    <text evidence="1">Belongs to the tumor necrosis factor family.</text>
</comment>
<name>A0A9Q9V6U6_CYPCA</name>
<dbReference type="Proteomes" id="UP001155660">
    <property type="component" value="Chromosome B5"/>
</dbReference>
<dbReference type="Pfam" id="PF00229">
    <property type="entry name" value="TNF"/>
    <property type="match status" value="1"/>
</dbReference>
<dbReference type="InterPro" id="IPR008983">
    <property type="entry name" value="Tumour_necrosis_fac-like_dom"/>
</dbReference>
<evidence type="ECO:0000313" key="4">
    <source>
        <dbReference type="RefSeq" id="XP_018945193.1"/>
    </source>
</evidence>
<evidence type="ECO:0000256" key="2">
    <source>
        <dbReference type="SAM" id="Phobius"/>
    </source>
</evidence>
<dbReference type="SUPFAM" id="SSF49842">
    <property type="entry name" value="TNF-like"/>
    <property type="match status" value="1"/>
</dbReference>
<reference evidence="4" key="1">
    <citation type="submission" date="2025-08" db="UniProtKB">
        <authorList>
            <consortium name="RefSeq"/>
        </authorList>
    </citation>
    <scope>IDENTIFICATION</scope>
    <source>
        <tissue evidence="4">Muscle</tissue>
    </source>
</reference>
<evidence type="ECO:0000256" key="1">
    <source>
        <dbReference type="ARBA" id="ARBA00008670"/>
    </source>
</evidence>
<dbReference type="GeneID" id="109073544"/>
<feature type="transmembrane region" description="Helical" evidence="2">
    <location>
        <begin position="12"/>
        <end position="32"/>
    </location>
</feature>
<accession>A0A9Q9V6U6</accession>
<keyword evidence="2" id="KW-0472">Membrane</keyword>
<dbReference type="RefSeq" id="XP_018945193.1">
    <property type="nucleotide sequence ID" value="XM_019089648.2"/>
</dbReference>
<keyword evidence="2" id="KW-1133">Transmembrane helix</keyword>
<evidence type="ECO:0000259" key="3">
    <source>
        <dbReference type="Pfam" id="PF00229"/>
    </source>
</evidence>
<sequence length="210" mass="24088">MDTARAARAHIIWTSIALVFTLIASCLTYVFMSKVSECRISIVNVSAIESMFSRNYVRQVSQEHWLLTARGYNREDDCLIWEDEWHGYRDNTKSVLDHTNMSMIVREKGVYLVYIQVNFQLNPQNNSSSAVELKILVDFSSDGKKQLFAAAQDTQVVVDSPQDAKLNTFLLMKMQPASQLSVRVFPSEFVNCKPQPFSSFITIIKWADNW</sequence>
<protein>
    <submittedName>
        <fullName evidence="4">Uncharacterized protein LOC109073544</fullName>
    </submittedName>
</protein>
<dbReference type="GO" id="GO:0005164">
    <property type="term" value="F:tumor necrosis factor receptor binding"/>
    <property type="evidence" value="ECO:0007669"/>
    <property type="project" value="InterPro"/>
</dbReference>